<dbReference type="STRING" id="39947.A0A0P0V9U4"/>
<dbReference type="EMBL" id="AP014957">
    <property type="protein sequence ID" value="BAS74997.1"/>
    <property type="molecule type" value="Genomic_DNA"/>
</dbReference>
<dbReference type="InParanoid" id="A0A0P0V9U4"/>
<gene>
    <name evidence="1" type="ordered locus">Os01g0823951</name>
    <name evidence="1" type="ORF">OSNPB_010823951</name>
</gene>
<dbReference type="Proteomes" id="UP000059680">
    <property type="component" value="Chromosome 1"/>
</dbReference>
<sequence length="70" mass="7974">MAERRRRGDSWAQWHTAAWGRTVDGGARGCAGGRRRRRGGGLAERREARFFPCKFPGGLSHLVHRRFVLL</sequence>
<dbReference type="PaxDb" id="39947-A0A0P0V9U4"/>
<evidence type="ECO:0000313" key="1">
    <source>
        <dbReference type="EMBL" id="BAS74997.1"/>
    </source>
</evidence>
<keyword evidence="2" id="KW-1185">Reference proteome</keyword>
<reference evidence="2" key="1">
    <citation type="journal article" date="2005" name="Nature">
        <title>The map-based sequence of the rice genome.</title>
        <authorList>
            <consortium name="International rice genome sequencing project (IRGSP)"/>
            <person name="Matsumoto T."/>
            <person name="Wu J."/>
            <person name="Kanamori H."/>
            <person name="Katayose Y."/>
            <person name="Fujisawa M."/>
            <person name="Namiki N."/>
            <person name="Mizuno H."/>
            <person name="Yamamoto K."/>
            <person name="Antonio B.A."/>
            <person name="Baba T."/>
            <person name="Sakata K."/>
            <person name="Nagamura Y."/>
            <person name="Aoki H."/>
            <person name="Arikawa K."/>
            <person name="Arita K."/>
            <person name="Bito T."/>
            <person name="Chiden Y."/>
            <person name="Fujitsuka N."/>
            <person name="Fukunaka R."/>
            <person name="Hamada M."/>
            <person name="Harada C."/>
            <person name="Hayashi A."/>
            <person name="Hijishita S."/>
            <person name="Honda M."/>
            <person name="Hosokawa S."/>
            <person name="Ichikawa Y."/>
            <person name="Idonuma A."/>
            <person name="Iijima M."/>
            <person name="Ikeda M."/>
            <person name="Ikeno M."/>
            <person name="Ito K."/>
            <person name="Ito S."/>
            <person name="Ito T."/>
            <person name="Ito Y."/>
            <person name="Ito Y."/>
            <person name="Iwabuchi A."/>
            <person name="Kamiya K."/>
            <person name="Karasawa W."/>
            <person name="Kurita K."/>
            <person name="Katagiri S."/>
            <person name="Kikuta A."/>
            <person name="Kobayashi H."/>
            <person name="Kobayashi N."/>
            <person name="Machita K."/>
            <person name="Maehara T."/>
            <person name="Masukawa M."/>
            <person name="Mizubayashi T."/>
            <person name="Mukai Y."/>
            <person name="Nagasaki H."/>
            <person name="Nagata Y."/>
            <person name="Naito S."/>
            <person name="Nakashima M."/>
            <person name="Nakama Y."/>
            <person name="Nakamichi Y."/>
            <person name="Nakamura M."/>
            <person name="Meguro A."/>
            <person name="Negishi M."/>
            <person name="Ohta I."/>
            <person name="Ohta T."/>
            <person name="Okamoto M."/>
            <person name="Ono N."/>
            <person name="Saji S."/>
            <person name="Sakaguchi M."/>
            <person name="Sakai K."/>
            <person name="Shibata M."/>
            <person name="Shimokawa T."/>
            <person name="Song J."/>
            <person name="Takazaki Y."/>
            <person name="Terasawa K."/>
            <person name="Tsugane M."/>
            <person name="Tsuji K."/>
            <person name="Ueda S."/>
            <person name="Waki K."/>
            <person name="Yamagata H."/>
            <person name="Yamamoto M."/>
            <person name="Yamamoto S."/>
            <person name="Yamane H."/>
            <person name="Yoshiki S."/>
            <person name="Yoshihara R."/>
            <person name="Yukawa K."/>
            <person name="Zhong H."/>
            <person name="Yano M."/>
            <person name="Yuan Q."/>
            <person name="Ouyang S."/>
            <person name="Liu J."/>
            <person name="Jones K.M."/>
            <person name="Gansberger K."/>
            <person name="Moffat K."/>
            <person name="Hill J."/>
            <person name="Bera J."/>
            <person name="Fadrosh D."/>
            <person name="Jin S."/>
            <person name="Johri S."/>
            <person name="Kim M."/>
            <person name="Overton L."/>
            <person name="Reardon M."/>
            <person name="Tsitrin T."/>
            <person name="Vuong H."/>
            <person name="Weaver B."/>
            <person name="Ciecko A."/>
            <person name="Tallon L."/>
            <person name="Jackson J."/>
            <person name="Pai G."/>
            <person name="Aken S.V."/>
            <person name="Utterback T."/>
            <person name="Reidmuller S."/>
            <person name="Feldblyum T."/>
            <person name="Hsiao J."/>
            <person name="Zismann V."/>
            <person name="Iobst S."/>
            <person name="de Vazeille A.R."/>
            <person name="Buell C.R."/>
            <person name="Ying K."/>
            <person name="Li Y."/>
            <person name="Lu T."/>
            <person name="Huang Y."/>
            <person name="Zhao Q."/>
            <person name="Feng Q."/>
            <person name="Zhang L."/>
            <person name="Zhu J."/>
            <person name="Weng Q."/>
            <person name="Mu J."/>
            <person name="Lu Y."/>
            <person name="Fan D."/>
            <person name="Liu Y."/>
            <person name="Guan J."/>
            <person name="Zhang Y."/>
            <person name="Yu S."/>
            <person name="Liu X."/>
            <person name="Zhang Y."/>
            <person name="Hong G."/>
            <person name="Han B."/>
            <person name="Choisne N."/>
            <person name="Demange N."/>
            <person name="Orjeda G."/>
            <person name="Samain S."/>
            <person name="Cattolico L."/>
            <person name="Pelletier E."/>
            <person name="Couloux A."/>
            <person name="Segurens B."/>
            <person name="Wincker P."/>
            <person name="D'Hont A."/>
            <person name="Scarpelli C."/>
            <person name="Weissenbach J."/>
            <person name="Salanoubat M."/>
            <person name="Quetier F."/>
            <person name="Yu Y."/>
            <person name="Kim H.R."/>
            <person name="Rambo T."/>
            <person name="Currie J."/>
            <person name="Collura K."/>
            <person name="Luo M."/>
            <person name="Yang T."/>
            <person name="Ammiraju J.S.S."/>
            <person name="Engler F."/>
            <person name="Soderlund C."/>
            <person name="Wing R.A."/>
            <person name="Palmer L.E."/>
            <person name="de la Bastide M."/>
            <person name="Spiegel L."/>
            <person name="Nascimento L."/>
            <person name="Zutavern T."/>
            <person name="O'Shaughnessy A."/>
            <person name="Dike S."/>
            <person name="Dedhia N."/>
            <person name="Preston R."/>
            <person name="Balija V."/>
            <person name="McCombie W.R."/>
            <person name="Chow T."/>
            <person name="Chen H."/>
            <person name="Chung M."/>
            <person name="Chen C."/>
            <person name="Shaw J."/>
            <person name="Wu H."/>
            <person name="Hsiao K."/>
            <person name="Chao Y."/>
            <person name="Chu M."/>
            <person name="Cheng C."/>
            <person name="Hour A."/>
            <person name="Lee P."/>
            <person name="Lin S."/>
            <person name="Lin Y."/>
            <person name="Liou J."/>
            <person name="Liu S."/>
            <person name="Hsing Y."/>
            <person name="Raghuvanshi S."/>
            <person name="Mohanty A."/>
            <person name="Bharti A.K."/>
            <person name="Gaur A."/>
            <person name="Gupta V."/>
            <person name="Kumar D."/>
            <person name="Ravi V."/>
            <person name="Vij S."/>
            <person name="Kapur A."/>
            <person name="Khurana P."/>
            <person name="Khurana P."/>
            <person name="Khurana J.P."/>
            <person name="Tyagi A.K."/>
            <person name="Gaikwad K."/>
            <person name="Singh A."/>
            <person name="Dalal V."/>
            <person name="Srivastava S."/>
            <person name="Dixit A."/>
            <person name="Pal A.K."/>
            <person name="Ghazi I.A."/>
            <person name="Yadav M."/>
            <person name="Pandit A."/>
            <person name="Bhargava A."/>
            <person name="Sureshbabu K."/>
            <person name="Batra K."/>
            <person name="Sharma T.R."/>
            <person name="Mohapatra T."/>
            <person name="Singh N.K."/>
            <person name="Messing J."/>
            <person name="Nelson A.B."/>
            <person name="Fuks G."/>
            <person name="Kavchok S."/>
            <person name="Keizer G."/>
            <person name="Linton E."/>
            <person name="Llaca V."/>
            <person name="Song R."/>
            <person name="Tanyolac B."/>
            <person name="Young S."/>
            <person name="Ho-Il K."/>
            <person name="Hahn J.H."/>
            <person name="Sangsakoo G."/>
            <person name="Vanavichit A."/>
            <person name="de Mattos Luiz.A.T."/>
            <person name="Zimmer P.D."/>
            <person name="Malone G."/>
            <person name="Dellagostin O."/>
            <person name="de Oliveira A.C."/>
            <person name="Bevan M."/>
            <person name="Bancroft I."/>
            <person name="Minx P."/>
            <person name="Cordum H."/>
            <person name="Wilson R."/>
            <person name="Cheng Z."/>
            <person name="Jin W."/>
            <person name="Jiang J."/>
            <person name="Leong S.A."/>
            <person name="Iwama H."/>
            <person name="Gojobori T."/>
            <person name="Itoh T."/>
            <person name="Niimura Y."/>
            <person name="Fujii Y."/>
            <person name="Habara T."/>
            <person name="Sakai H."/>
            <person name="Sato Y."/>
            <person name="Wilson G."/>
            <person name="Kumar K."/>
            <person name="McCouch S."/>
            <person name="Juretic N."/>
            <person name="Hoen D."/>
            <person name="Wright S."/>
            <person name="Bruskiewich R."/>
            <person name="Bureau T."/>
            <person name="Miyao A."/>
            <person name="Hirochika H."/>
            <person name="Nishikawa T."/>
            <person name="Kadowaki K."/>
            <person name="Sugiura M."/>
            <person name="Burr B."/>
            <person name="Sasaki T."/>
        </authorList>
    </citation>
    <scope>NUCLEOTIDE SEQUENCE [LARGE SCALE GENOMIC DNA]</scope>
    <source>
        <strain evidence="2">cv. Nipponbare</strain>
    </source>
</reference>
<proteinExistence type="predicted"/>
<reference evidence="1 2" key="2">
    <citation type="journal article" date="2013" name="Plant Cell Physiol.">
        <title>Rice Annotation Project Database (RAP-DB): an integrative and interactive database for rice genomics.</title>
        <authorList>
            <person name="Sakai H."/>
            <person name="Lee S.S."/>
            <person name="Tanaka T."/>
            <person name="Numa H."/>
            <person name="Kim J."/>
            <person name="Kawahara Y."/>
            <person name="Wakimoto H."/>
            <person name="Yang C.C."/>
            <person name="Iwamoto M."/>
            <person name="Abe T."/>
            <person name="Yamada Y."/>
            <person name="Muto A."/>
            <person name="Inokuchi H."/>
            <person name="Ikemura T."/>
            <person name="Matsumoto T."/>
            <person name="Sasaki T."/>
            <person name="Itoh T."/>
        </authorList>
    </citation>
    <scope>NUCLEOTIDE SEQUENCE [LARGE SCALE GENOMIC DNA]</scope>
    <source>
        <strain evidence="2">cv. Nipponbare</strain>
    </source>
</reference>
<evidence type="ECO:0000313" key="2">
    <source>
        <dbReference type="Proteomes" id="UP000059680"/>
    </source>
</evidence>
<accession>A0A0P0V9U4</accession>
<organism evidence="1 2">
    <name type="scientific">Oryza sativa subsp. japonica</name>
    <name type="common">Rice</name>
    <dbReference type="NCBI Taxonomy" id="39947"/>
    <lineage>
        <taxon>Eukaryota</taxon>
        <taxon>Viridiplantae</taxon>
        <taxon>Streptophyta</taxon>
        <taxon>Embryophyta</taxon>
        <taxon>Tracheophyta</taxon>
        <taxon>Spermatophyta</taxon>
        <taxon>Magnoliopsida</taxon>
        <taxon>Liliopsida</taxon>
        <taxon>Poales</taxon>
        <taxon>Poaceae</taxon>
        <taxon>BOP clade</taxon>
        <taxon>Oryzoideae</taxon>
        <taxon>Oryzeae</taxon>
        <taxon>Oryzinae</taxon>
        <taxon>Oryza</taxon>
        <taxon>Oryza sativa</taxon>
    </lineage>
</organism>
<dbReference type="AlphaFoldDB" id="A0A0P0V9U4"/>
<reference evidence="1 2" key="3">
    <citation type="journal article" date="2013" name="Rice">
        <title>Improvement of the Oryza sativa Nipponbare reference genome using next generation sequence and optical map data.</title>
        <authorList>
            <person name="Kawahara Y."/>
            <person name="de la Bastide M."/>
            <person name="Hamilton J.P."/>
            <person name="Kanamori H."/>
            <person name="McCombie W.R."/>
            <person name="Ouyang S."/>
            <person name="Schwartz D.C."/>
            <person name="Tanaka T."/>
            <person name="Wu J."/>
            <person name="Zhou S."/>
            <person name="Childs K.L."/>
            <person name="Davidson R.M."/>
            <person name="Lin H."/>
            <person name="Quesada-Ocampo L."/>
            <person name="Vaillancourt B."/>
            <person name="Sakai H."/>
            <person name="Lee S.S."/>
            <person name="Kim J."/>
            <person name="Numa H."/>
            <person name="Itoh T."/>
            <person name="Buell C.R."/>
            <person name="Matsumoto T."/>
        </authorList>
    </citation>
    <scope>NUCLEOTIDE SEQUENCE [LARGE SCALE GENOMIC DNA]</scope>
    <source>
        <strain evidence="2">cv. Nipponbare</strain>
    </source>
</reference>
<protein>
    <submittedName>
        <fullName evidence="1">Os01g0823951 protein</fullName>
    </submittedName>
</protein>
<name>A0A0P0V9U4_ORYSJ</name>
<feature type="non-terminal residue" evidence="1">
    <location>
        <position position="70"/>
    </location>
</feature>